<evidence type="ECO:0000313" key="10">
    <source>
        <dbReference type="Proteomes" id="UP000075787"/>
    </source>
</evidence>
<dbReference type="InterPro" id="IPR032466">
    <property type="entry name" value="Metal_Hydrolase"/>
</dbReference>
<evidence type="ECO:0000256" key="3">
    <source>
        <dbReference type="ARBA" id="ARBA00022801"/>
    </source>
</evidence>
<comment type="cofactor">
    <cofactor evidence="6">
        <name>Mn(2+)</name>
        <dbReference type="ChEBI" id="CHEBI:29035"/>
    </cofactor>
</comment>
<dbReference type="InterPro" id="IPR026912">
    <property type="entry name" value="Adenine_deam_C"/>
</dbReference>
<dbReference type="InterPro" id="IPR011059">
    <property type="entry name" value="Metal-dep_hydrolase_composite"/>
</dbReference>
<keyword evidence="4 6" id="KW-0464">Manganese</keyword>
<dbReference type="GO" id="GO:0000034">
    <property type="term" value="F:adenine deaminase activity"/>
    <property type="evidence" value="ECO:0007669"/>
    <property type="project" value="UniProtKB-UniRule"/>
</dbReference>
<comment type="caution">
    <text evidence="9">The sequence shown here is derived from an EMBL/GenBank/DDBJ whole genome shotgun (WGS) entry which is preliminary data.</text>
</comment>
<dbReference type="EMBL" id="LPZR01000003">
    <property type="protein sequence ID" value="KYO57801.1"/>
    <property type="molecule type" value="Genomic_DNA"/>
</dbReference>
<dbReference type="Pfam" id="PF13382">
    <property type="entry name" value="Adenine_deam_C"/>
    <property type="match status" value="1"/>
</dbReference>
<evidence type="ECO:0000256" key="4">
    <source>
        <dbReference type="ARBA" id="ARBA00023211"/>
    </source>
</evidence>
<evidence type="ECO:0000256" key="5">
    <source>
        <dbReference type="ARBA" id="ARBA00047720"/>
    </source>
</evidence>
<evidence type="ECO:0000256" key="6">
    <source>
        <dbReference type="HAMAP-Rule" id="MF_01518"/>
    </source>
</evidence>
<evidence type="ECO:0000313" key="9">
    <source>
        <dbReference type="EMBL" id="KYO57801.1"/>
    </source>
</evidence>
<dbReference type="AlphaFoldDB" id="A0A162M1N5"/>
<protein>
    <recommendedName>
        <fullName evidence="2 6">Adenine deaminase</fullName>
        <shortName evidence="6">Adenase</shortName>
        <shortName evidence="6">Adenine aminase</shortName>
        <ecNumber evidence="2 6">3.5.4.2</ecNumber>
    </recommendedName>
</protein>
<dbReference type="EC" id="3.5.4.2" evidence="2 6"/>
<dbReference type="Gene3D" id="3.20.20.140">
    <property type="entry name" value="Metal-dependent hydrolases"/>
    <property type="match status" value="1"/>
</dbReference>
<dbReference type="OrthoDB" id="9775607at2"/>
<dbReference type="Pfam" id="PF01979">
    <property type="entry name" value="Amidohydro_1"/>
    <property type="match status" value="1"/>
</dbReference>
<feature type="domain" description="Adenine deaminase C-terminal" evidence="8">
    <location>
        <begin position="413"/>
        <end position="579"/>
    </location>
</feature>
<evidence type="ECO:0000259" key="8">
    <source>
        <dbReference type="Pfam" id="PF13382"/>
    </source>
</evidence>
<evidence type="ECO:0000256" key="2">
    <source>
        <dbReference type="ARBA" id="ARBA00012782"/>
    </source>
</evidence>
<dbReference type="SUPFAM" id="SSF51556">
    <property type="entry name" value="Metallo-dependent hydrolases"/>
    <property type="match status" value="1"/>
</dbReference>
<evidence type="ECO:0000256" key="1">
    <source>
        <dbReference type="ARBA" id="ARBA00006773"/>
    </source>
</evidence>
<dbReference type="SUPFAM" id="SSF51338">
    <property type="entry name" value="Composite domain of metallo-dependent hydrolases"/>
    <property type="match status" value="1"/>
</dbReference>
<dbReference type="RefSeq" id="WP_062761183.1">
    <property type="nucleotide sequence ID" value="NZ_CP121045.1"/>
</dbReference>
<dbReference type="InterPro" id="IPR006679">
    <property type="entry name" value="Adenine_deam"/>
</dbReference>
<dbReference type="InterPro" id="IPR006680">
    <property type="entry name" value="Amidohydro-rel"/>
</dbReference>
<dbReference type="GeneID" id="97240129"/>
<feature type="domain" description="Amidohydrolase-related" evidence="7">
    <location>
        <begin position="84"/>
        <end position="365"/>
    </location>
</feature>
<gene>
    <name evidence="6" type="primary">ade</name>
    <name evidence="9" type="ORF">AUP44_18725</name>
</gene>
<comment type="similarity">
    <text evidence="1 6">Belongs to the metallo-dependent hydrolases superfamily. Adenine deaminase family.</text>
</comment>
<dbReference type="HAMAP" id="MF_01518">
    <property type="entry name" value="Adenine_deamin"/>
    <property type="match status" value="1"/>
</dbReference>
<sequence>MASAAPRETGAPHATRDHTKAVLKRRIDQALGREAADLVIRGGRVLNLATGALEMADVAVTGDMIVGVGPGYRGRREVDARNRVIVPGFIDTHVHVESTLVTPAEFDRLALARGTTTAISDPHEICNVLGTEGLRYFLDASLHTALDLRVQLSSCVPATGLETSGARLSADDLVAFRDHPSVIGLAEFMNVPGVLHLDDEVLDKLAAFDGTHIDGHAPLLSGRDLDAYLACGIRNCHECTNRAEALEKIGKGMQVLIRDGSVSKDVAALAPLLDWRNSPFFAFCTDDRNPLDIAEEGHLDHLIRAAIKAGAPAGAVYRAATWSAAQGFGLKDRGLVAPGRRADIVVLDDLDHCAVATVIRNGRVVEDGIFDHGAMPAPVGFGSVRLPPVTPDIFRVAAQGPGAPVIGIRPGSLITDHLTMALPYAGGERRADPSRDLLKVAVLARHGTNRNVGRGFVTGFGFPDGAIASSVGHDSHNICVVGAGDADMAVAVNRLIAMGGGFVVVRDGRVLADLALPVAGLMSDAGADHVRDRLVALRAAARAIGCRLAEPFLQLAFLPLPVIPHLKITDMGLVDVDRFRLLAA</sequence>
<dbReference type="NCBIfam" id="TIGR01178">
    <property type="entry name" value="ade"/>
    <property type="match status" value="1"/>
</dbReference>
<dbReference type="Proteomes" id="UP000075787">
    <property type="component" value="Unassembled WGS sequence"/>
</dbReference>
<name>A0A162M1N5_9PROT</name>
<organism evidence="9 10">
    <name type="scientific">Tistrella mobilis</name>
    <dbReference type="NCBI Taxonomy" id="171437"/>
    <lineage>
        <taxon>Bacteria</taxon>
        <taxon>Pseudomonadati</taxon>
        <taxon>Pseudomonadota</taxon>
        <taxon>Alphaproteobacteria</taxon>
        <taxon>Geminicoccales</taxon>
        <taxon>Geminicoccaceae</taxon>
        <taxon>Tistrella</taxon>
    </lineage>
</organism>
<dbReference type="PANTHER" id="PTHR11113">
    <property type="entry name" value="N-ACETYLGLUCOSAMINE-6-PHOSPHATE DEACETYLASE"/>
    <property type="match status" value="1"/>
</dbReference>
<reference evidence="9 10" key="1">
    <citation type="submission" date="2015-12" db="EMBL/GenBank/DDBJ databases">
        <title>Genome sequence of Tistrella mobilis MCCC 1A02139.</title>
        <authorList>
            <person name="Lu L."/>
            <person name="Lai Q."/>
            <person name="Shao Z."/>
            <person name="Qian P."/>
        </authorList>
    </citation>
    <scope>NUCLEOTIDE SEQUENCE [LARGE SCALE GENOMIC DNA]</scope>
    <source>
        <strain evidence="9 10">MCCC 1A02139</strain>
    </source>
</reference>
<evidence type="ECO:0000259" key="7">
    <source>
        <dbReference type="Pfam" id="PF01979"/>
    </source>
</evidence>
<dbReference type="CDD" id="cd01295">
    <property type="entry name" value="AdeC"/>
    <property type="match status" value="1"/>
</dbReference>
<dbReference type="GO" id="GO:0006146">
    <property type="term" value="P:adenine catabolic process"/>
    <property type="evidence" value="ECO:0007669"/>
    <property type="project" value="InterPro"/>
</dbReference>
<comment type="catalytic activity">
    <reaction evidence="5 6">
        <text>adenine + H2O + H(+) = hypoxanthine + NH4(+)</text>
        <dbReference type="Rhea" id="RHEA:23688"/>
        <dbReference type="ChEBI" id="CHEBI:15377"/>
        <dbReference type="ChEBI" id="CHEBI:15378"/>
        <dbReference type="ChEBI" id="CHEBI:16708"/>
        <dbReference type="ChEBI" id="CHEBI:17368"/>
        <dbReference type="ChEBI" id="CHEBI:28938"/>
        <dbReference type="EC" id="3.5.4.2"/>
    </reaction>
</comment>
<proteinExistence type="inferred from homology"/>
<accession>A0A162M1N5</accession>
<dbReference type="PANTHER" id="PTHR11113:SF2">
    <property type="entry name" value="ADENINE DEAMINASE"/>
    <property type="match status" value="1"/>
</dbReference>
<dbReference type="Gene3D" id="2.30.40.10">
    <property type="entry name" value="Urease, subunit C, domain 1"/>
    <property type="match status" value="1"/>
</dbReference>
<keyword evidence="3 6" id="KW-0378">Hydrolase</keyword>